<dbReference type="AlphaFoldDB" id="A0A1Y2FY48"/>
<feature type="region of interest" description="Disordered" evidence="1">
    <location>
        <begin position="55"/>
        <end position="163"/>
    </location>
</feature>
<feature type="compositionally biased region" description="Basic residues" evidence="1">
    <location>
        <begin position="27"/>
        <end position="36"/>
    </location>
</feature>
<reference evidence="2 3" key="1">
    <citation type="submission" date="2016-07" db="EMBL/GenBank/DDBJ databases">
        <title>Pervasive Adenine N6-methylation of Active Genes in Fungi.</title>
        <authorList>
            <consortium name="DOE Joint Genome Institute"/>
            <person name="Mondo S.J."/>
            <person name="Dannebaum R.O."/>
            <person name="Kuo R.C."/>
            <person name="Labutti K."/>
            <person name="Haridas S."/>
            <person name="Kuo A."/>
            <person name="Salamov A."/>
            <person name="Ahrendt S.R."/>
            <person name="Lipzen A."/>
            <person name="Sullivan W."/>
            <person name="Andreopoulos W.B."/>
            <person name="Clum A."/>
            <person name="Lindquist E."/>
            <person name="Daum C."/>
            <person name="Ramamoorthy G.K."/>
            <person name="Gryganskyi A."/>
            <person name="Culley D."/>
            <person name="Magnuson J.K."/>
            <person name="James T.Y."/>
            <person name="O'Malley M.A."/>
            <person name="Stajich J.E."/>
            <person name="Spatafora J.W."/>
            <person name="Visel A."/>
            <person name="Grigoriev I.V."/>
        </authorList>
    </citation>
    <scope>NUCLEOTIDE SEQUENCE [LARGE SCALE GENOMIC DNA]</scope>
    <source>
        <strain evidence="2 3">62-1032</strain>
    </source>
</reference>
<name>A0A1Y2FY48_9BASI</name>
<evidence type="ECO:0000313" key="2">
    <source>
        <dbReference type="EMBL" id="ORY88256.1"/>
    </source>
</evidence>
<feature type="compositionally biased region" description="Basic and acidic residues" evidence="1">
    <location>
        <begin position="140"/>
        <end position="152"/>
    </location>
</feature>
<dbReference type="InParanoid" id="A0A1Y2FY48"/>
<protein>
    <submittedName>
        <fullName evidence="2">Uncharacterized protein</fullName>
    </submittedName>
</protein>
<feature type="region of interest" description="Disordered" evidence="1">
    <location>
        <begin position="1"/>
        <end position="36"/>
    </location>
</feature>
<feature type="compositionally biased region" description="Basic and acidic residues" evidence="1">
    <location>
        <begin position="92"/>
        <end position="112"/>
    </location>
</feature>
<comment type="caution">
    <text evidence="2">The sequence shown here is derived from an EMBL/GenBank/DDBJ whole genome shotgun (WGS) entry which is preliminary data.</text>
</comment>
<dbReference type="EMBL" id="MCGR01000011">
    <property type="protein sequence ID" value="ORY88256.1"/>
    <property type="molecule type" value="Genomic_DNA"/>
</dbReference>
<gene>
    <name evidence="2" type="ORF">BCR35DRAFT_23167</name>
</gene>
<organism evidence="2 3">
    <name type="scientific">Leucosporidium creatinivorum</name>
    <dbReference type="NCBI Taxonomy" id="106004"/>
    <lineage>
        <taxon>Eukaryota</taxon>
        <taxon>Fungi</taxon>
        <taxon>Dikarya</taxon>
        <taxon>Basidiomycota</taxon>
        <taxon>Pucciniomycotina</taxon>
        <taxon>Microbotryomycetes</taxon>
        <taxon>Leucosporidiales</taxon>
        <taxon>Leucosporidium</taxon>
    </lineage>
</organism>
<proteinExistence type="predicted"/>
<accession>A0A1Y2FY48</accession>
<sequence>MNEPSASHQQKPRPLIFERSTTSQRPSCRRSLGRTRKRALGRRLHIFVIFVSEKATHHPAIPAKSPTLPPKGQLLRESQGGSRSLIPHSGGLRRERGKAPEGSHDYEQRNRSLSEQNRPPLAKREGGNSARSPSCRRSRKESDERHSCDGSGKKKKKSSDSST</sequence>
<evidence type="ECO:0000256" key="1">
    <source>
        <dbReference type="SAM" id="MobiDB-lite"/>
    </source>
</evidence>
<keyword evidence="3" id="KW-1185">Reference proteome</keyword>
<evidence type="ECO:0000313" key="3">
    <source>
        <dbReference type="Proteomes" id="UP000193467"/>
    </source>
</evidence>
<dbReference type="Proteomes" id="UP000193467">
    <property type="component" value="Unassembled WGS sequence"/>
</dbReference>